<organism evidence="3 4">
    <name type="scientific">Spraguea lophii (strain 42_110)</name>
    <name type="common">Microsporidian parasite</name>
    <dbReference type="NCBI Taxonomy" id="1358809"/>
    <lineage>
        <taxon>Eukaryota</taxon>
        <taxon>Fungi</taxon>
        <taxon>Fungi incertae sedis</taxon>
        <taxon>Microsporidia</taxon>
        <taxon>Spragueidae</taxon>
        <taxon>Spraguea</taxon>
    </lineage>
</organism>
<evidence type="ECO:0000313" key="4">
    <source>
        <dbReference type="Proteomes" id="UP000014978"/>
    </source>
</evidence>
<evidence type="ECO:0000256" key="1">
    <source>
        <dbReference type="SAM" id="Phobius"/>
    </source>
</evidence>
<evidence type="ECO:0000313" key="3">
    <source>
        <dbReference type="EMBL" id="EPR79499.1"/>
    </source>
</evidence>
<keyword evidence="2" id="KW-0732">Signal</keyword>
<dbReference type="InParanoid" id="S7XKA6"/>
<feature type="transmembrane region" description="Helical" evidence="1">
    <location>
        <begin position="88"/>
        <end position="106"/>
    </location>
</feature>
<name>S7XKA6_SPRLO</name>
<sequence length="225" mass="26635">MKIFIFFTFLPLLFCTQGNLTLDGILTDLNDYLDVIIAHINNIKKLQINIATCSRKHQIEFKKIVKDVKINLRKKDKKTNFLTLMKKYFVMPLFYNIISFLFDILVSEKPEKSIIRRLETNLKNFIHKNKNISDDEIPKIKIVIKNIKTVFLFFMKESEDLFVAKNNIINIEILPKEDKDFLYPRQKNIIIGRKSDYSTILFGIFVMLVSLVFSLCCIFWAIFKF</sequence>
<keyword evidence="1" id="KW-0472">Membrane</keyword>
<dbReference type="Proteomes" id="UP000014978">
    <property type="component" value="Unassembled WGS sequence"/>
</dbReference>
<evidence type="ECO:0000256" key="2">
    <source>
        <dbReference type="SAM" id="SignalP"/>
    </source>
</evidence>
<reference evidence="4" key="1">
    <citation type="journal article" date="2013" name="PLoS Genet.">
        <title>The genome of Spraguea lophii and the basis of host-microsporidian interactions.</title>
        <authorList>
            <person name="Campbell S.E."/>
            <person name="Williams T.A."/>
            <person name="Yousuf A."/>
            <person name="Soanes D.M."/>
            <person name="Paszkiewicz K.H."/>
            <person name="Williams B.A.P."/>
        </authorList>
    </citation>
    <scope>NUCLEOTIDE SEQUENCE [LARGE SCALE GENOMIC DNA]</scope>
    <source>
        <strain evidence="4">42_110</strain>
    </source>
</reference>
<accession>S7XKA6</accession>
<keyword evidence="1" id="KW-0812">Transmembrane</keyword>
<proteinExistence type="predicted"/>
<dbReference type="EMBL" id="ATCN01000221">
    <property type="protein sequence ID" value="EPR79499.1"/>
    <property type="molecule type" value="Genomic_DNA"/>
</dbReference>
<keyword evidence="1" id="KW-1133">Transmembrane helix</keyword>
<feature type="chain" id="PRO_5004546733" evidence="2">
    <location>
        <begin position="19"/>
        <end position="225"/>
    </location>
</feature>
<gene>
    <name evidence="3" type="ORF">SLOPH_774</name>
</gene>
<dbReference type="HOGENOM" id="CLU_1230600_0_0_1"/>
<feature type="transmembrane region" description="Helical" evidence="1">
    <location>
        <begin position="200"/>
        <end position="223"/>
    </location>
</feature>
<protein>
    <submittedName>
        <fullName evidence="3">Uncharacterized protein</fullName>
    </submittedName>
</protein>
<comment type="caution">
    <text evidence="3">The sequence shown here is derived from an EMBL/GenBank/DDBJ whole genome shotgun (WGS) entry which is preliminary data.</text>
</comment>
<keyword evidence="4" id="KW-1185">Reference proteome</keyword>
<feature type="signal peptide" evidence="2">
    <location>
        <begin position="1"/>
        <end position="18"/>
    </location>
</feature>
<dbReference type="AlphaFoldDB" id="S7XKA6"/>
<dbReference type="VEuPathDB" id="MicrosporidiaDB:SLOPH_774"/>